<dbReference type="Proteomes" id="UP000808372">
    <property type="component" value="Chromosome 2"/>
</dbReference>
<dbReference type="RefSeq" id="XP_038822159.1">
    <property type="nucleotide sequence ID" value="XM_038966231.1"/>
</dbReference>
<feature type="compositionally biased region" description="Polar residues" evidence="1">
    <location>
        <begin position="152"/>
        <end position="164"/>
    </location>
</feature>
<accession>A0A8U0TMG8</accession>
<reference evidence="3" key="1">
    <citation type="submission" date="2025-08" db="UniProtKB">
        <authorList>
            <consortium name="RefSeq"/>
        </authorList>
    </citation>
    <scope>IDENTIFICATION</scope>
    <source>
        <tissue evidence="3">White muscle</tissue>
    </source>
</reference>
<evidence type="ECO:0000313" key="3">
    <source>
        <dbReference type="RefSeq" id="XP_038822159.1"/>
    </source>
</evidence>
<feature type="compositionally biased region" description="Polar residues" evidence="1">
    <location>
        <begin position="121"/>
        <end position="143"/>
    </location>
</feature>
<dbReference type="KEGG" id="snh:120022334"/>
<organism evidence="2 3">
    <name type="scientific">Salvelinus namaycush</name>
    <name type="common">Lake trout</name>
    <name type="synonym">Salmo namaycush</name>
    <dbReference type="NCBI Taxonomy" id="8040"/>
    <lineage>
        <taxon>Eukaryota</taxon>
        <taxon>Metazoa</taxon>
        <taxon>Chordata</taxon>
        <taxon>Craniata</taxon>
        <taxon>Vertebrata</taxon>
        <taxon>Euteleostomi</taxon>
        <taxon>Actinopterygii</taxon>
        <taxon>Neopterygii</taxon>
        <taxon>Teleostei</taxon>
        <taxon>Protacanthopterygii</taxon>
        <taxon>Salmoniformes</taxon>
        <taxon>Salmonidae</taxon>
        <taxon>Salmoninae</taxon>
        <taxon>Salvelinus</taxon>
    </lineage>
</organism>
<feature type="compositionally biased region" description="Low complexity" evidence="1">
    <location>
        <begin position="90"/>
        <end position="111"/>
    </location>
</feature>
<feature type="compositionally biased region" description="Acidic residues" evidence="1">
    <location>
        <begin position="47"/>
        <end position="64"/>
    </location>
</feature>
<protein>
    <submittedName>
        <fullName evidence="3">Flocculation protein FLO11-like</fullName>
    </submittedName>
</protein>
<sequence>MSYNQPGSQSSLKGSYRKRTWMFSKRQHNSDNVDNITSEVQNHVTDTNEEADVPIEPTVDDSDAESDHCGSGSRAKVTTETVADDSGDDSSSTSRSSSSSSRSSRSSSSSSNDTEPESAPSEATSAENQPKQPDSAAETQPKQPDTAAEIQTPETDTGKTQTPEPDTVAEIQTPETDTVAEIQDTVAEIQTQETESAAEIQTPEPDTVAEIQTPETDTVAEIQTQETESAAEIQTLETESAAEIQTRETAYTIPNPQSTAEPGSQCLGEPCEMSCNVPECRVDNGILLAAPGYQDRAEDAVSATEDLTRSGCANSKGTESALDNIAKGYRCDRSDDEVDAALDIITCVTATENERAPDDMLTDVEYVNAFSECDISHFYDSEPHFSRPQWNVDPCPGLIFSATTDPSPSIIPLSSSAICNVVTQPKDVSLNDDCIGDMPSTGYPDNSMFDLERACSDYIFQQQSALQLDPHLVEVHQDPDPQVSTPQQEDAVVLDPEQPISQVPYTPQPTVDIHGFNVYKLKPVTALQSQRSLFPTPPQSEAAGTYEELAPDPSLQHLDSDGDPVLSIAMISPLMQKLIICSACTTTFNRAVICNTYLIQLNRPIQCACGCVLCTLCYSQQRGCSLHNMSSTRAPVSTTASTLANCPALEHLGAWDLELNIGDMFKTDNEVNVHVQLLMNKEQSPDMDTLRPVFNHLVTEKDTMSFKYWVNEAMPEEVACRYVCIPHIPGFWDHVVVGTRTLPKTANMIGPDDSLPRLFNVSLGSYKFHWCCFVLKKQIILTMWCTSMPSRGQPKVFTLVDSTLKNHTSSIEFRRMVFYLCRWFTAQYGSPPDRQLNMVLDCKPSEGPTLVHVIAFLASRLGMEKVTPQFSQHRAKDRAKDDRNYSFKVKHANTMFTCPSDGTSEGSLDS</sequence>
<keyword evidence="2" id="KW-1185">Reference proteome</keyword>
<name>A0A8U0TMG8_SALNM</name>
<dbReference type="AlphaFoldDB" id="A0A8U0TMG8"/>
<evidence type="ECO:0000313" key="2">
    <source>
        <dbReference type="Proteomes" id="UP000808372"/>
    </source>
</evidence>
<proteinExistence type="predicted"/>
<feature type="compositionally biased region" description="Polar residues" evidence="1">
    <location>
        <begin position="30"/>
        <end position="45"/>
    </location>
</feature>
<gene>
    <name evidence="3" type="primary">LOC120022334</name>
</gene>
<evidence type="ECO:0000256" key="1">
    <source>
        <dbReference type="SAM" id="MobiDB-lite"/>
    </source>
</evidence>
<feature type="region of interest" description="Disordered" evidence="1">
    <location>
        <begin position="23"/>
        <end position="179"/>
    </location>
</feature>
<dbReference type="GeneID" id="120022334"/>